<proteinExistence type="predicted"/>
<organism evidence="2 3">
    <name type="scientific">Kibdelosporangium lantanae</name>
    <dbReference type="NCBI Taxonomy" id="1497396"/>
    <lineage>
        <taxon>Bacteria</taxon>
        <taxon>Bacillati</taxon>
        <taxon>Actinomycetota</taxon>
        <taxon>Actinomycetes</taxon>
        <taxon>Pseudonocardiales</taxon>
        <taxon>Pseudonocardiaceae</taxon>
        <taxon>Kibdelosporangium</taxon>
    </lineage>
</organism>
<comment type="caution">
    <text evidence="2">The sequence shown here is derived from an EMBL/GenBank/DDBJ whole genome shotgun (WGS) entry which is preliminary data.</text>
</comment>
<protein>
    <submittedName>
        <fullName evidence="2">DNA repair ATPase</fullName>
    </submittedName>
</protein>
<gene>
    <name evidence="2" type="ORF">ACFQ1S_04680</name>
</gene>
<dbReference type="Proteomes" id="UP001597045">
    <property type="component" value="Unassembled WGS sequence"/>
</dbReference>
<dbReference type="Pfam" id="PF12458">
    <property type="entry name" value="DUF3686"/>
    <property type="match status" value="1"/>
</dbReference>
<sequence>MTFTAVGGDLTVKLENNTETGEGVYAEPVDEPLQSLADADIHYARVGALVLLRIRPYKETTWRYLVFNTRTKGVVRLDGIGQACQRLPEDQGIIFPGGYYLATGTAKTFDTDVTELRFERSIRSSNGEDVLYVFHANGRYLLLPYNVIRKEVGTPISCHGWSLFDDGTLVVFRAVSDEPTRVHTMQVWQTPYVAEEVTMVGSGPLDRVGNADLVRGISDCLSVARMVDEMAPSTEVFEALIAACDRCVLDHYTYGSTVDDRALVNGGSTSRRIRKASSQSPCR</sequence>
<feature type="domain" description="DUF3686" evidence="1">
    <location>
        <begin position="4"/>
        <end position="252"/>
    </location>
</feature>
<accession>A0ABW3M2P4</accession>
<evidence type="ECO:0000313" key="2">
    <source>
        <dbReference type="EMBL" id="MFD1044940.1"/>
    </source>
</evidence>
<keyword evidence="3" id="KW-1185">Reference proteome</keyword>
<dbReference type="InterPro" id="IPR020958">
    <property type="entry name" value="DUF3686"/>
</dbReference>
<dbReference type="EMBL" id="JBHTIS010000166">
    <property type="protein sequence ID" value="MFD1044940.1"/>
    <property type="molecule type" value="Genomic_DNA"/>
</dbReference>
<evidence type="ECO:0000313" key="3">
    <source>
        <dbReference type="Proteomes" id="UP001597045"/>
    </source>
</evidence>
<reference evidence="3" key="1">
    <citation type="journal article" date="2019" name="Int. J. Syst. Evol. Microbiol.">
        <title>The Global Catalogue of Microorganisms (GCM) 10K type strain sequencing project: providing services to taxonomists for standard genome sequencing and annotation.</title>
        <authorList>
            <consortium name="The Broad Institute Genomics Platform"/>
            <consortium name="The Broad Institute Genome Sequencing Center for Infectious Disease"/>
            <person name="Wu L."/>
            <person name="Ma J."/>
        </authorList>
    </citation>
    <scope>NUCLEOTIDE SEQUENCE [LARGE SCALE GENOMIC DNA]</scope>
    <source>
        <strain evidence="3">JCM 31486</strain>
    </source>
</reference>
<evidence type="ECO:0000259" key="1">
    <source>
        <dbReference type="Pfam" id="PF12458"/>
    </source>
</evidence>
<name>A0ABW3M2P4_9PSEU</name>